<reference evidence="1 2" key="1">
    <citation type="submission" date="2015-01" db="EMBL/GenBank/DDBJ databases">
        <title>Evolution of Trichinella species and genotypes.</title>
        <authorList>
            <person name="Korhonen P.K."/>
            <person name="Edoardo P."/>
            <person name="Giuseppe L.R."/>
            <person name="Gasser R.B."/>
        </authorList>
    </citation>
    <scope>NUCLEOTIDE SEQUENCE [LARGE SCALE GENOMIC DNA]</scope>
    <source>
        <strain evidence="1">ISS470</strain>
    </source>
</reference>
<proteinExistence type="predicted"/>
<evidence type="ECO:0000313" key="2">
    <source>
        <dbReference type="Proteomes" id="UP000054995"/>
    </source>
</evidence>
<name>A0A0V1DMB1_TRIPS</name>
<comment type="caution">
    <text evidence="1">The sequence shown here is derived from an EMBL/GenBank/DDBJ whole genome shotgun (WGS) entry which is preliminary data.</text>
</comment>
<protein>
    <submittedName>
        <fullName evidence="1">Uncharacterized protein</fullName>
    </submittedName>
</protein>
<dbReference type="Proteomes" id="UP000054995">
    <property type="component" value="Unassembled WGS sequence"/>
</dbReference>
<accession>A0A0V1DMB1</accession>
<dbReference type="EMBL" id="JYDT01003319">
    <property type="protein sequence ID" value="KRY62502.1"/>
    <property type="molecule type" value="Genomic_DNA"/>
</dbReference>
<feature type="non-terminal residue" evidence="1">
    <location>
        <position position="49"/>
    </location>
</feature>
<sequence>LVQEGAIALLYLDGQEPDTLSDLAPFILEFTWEAEAGGFLSSRPTWSIQ</sequence>
<organism evidence="1 2">
    <name type="scientific">Trichinella pseudospiralis</name>
    <name type="common">Parasitic roundworm</name>
    <dbReference type="NCBI Taxonomy" id="6337"/>
    <lineage>
        <taxon>Eukaryota</taxon>
        <taxon>Metazoa</taxon>
        <taxon>Ecdysozoa</taxon>
        <taxon>Nematoda</taxon>
        <taxon>Enoplea</taxon>
        <taxon>Dorylaimia</taxon>
        <taxon>Trichinellida</taxon>
        <taxon>Trichinellidae</taxon>
        <taxon>Trichinella</taxon>
    </lineage>
</organism>
<dbReference type="AlphaFoldDB" id="A0A0V1DMB1"/>
<evidence type="ECO:0000313" key="1">
    <source>
        <dbReference type="EMBL" id="KRY62502.1"/>
    </source>
</evidence>
<gene>
    <name evidence="1" type="ORF">T4D_10143</name>
</gene>
<feature type="non-terminal residue" evidence="1">
    <location>
        <position position="1"/>
    </location>
</feature>
<keyword evidence="2" id="KW-1185">Reference proteome</keyword>